<protein>
    <submittedName>
        <fullName evidence="1">Uncharacterized protein</fullName>
    </submittedName>
</protein>
<gene>
    <name evidence="1" type="ORF">TrVE_jg2941</name>
</gene>
<dbReference type="AlphaFoldDB" id="A0A9W7KWQ6"/>
<keyword evidence="2" id="KW-1185">Reference proteome</keyword>
<organism evidence="1 2">
    <name type="scientific">Triparma verrucosa</name>
    <dbReference type="NCBI Taxonomy" id="1606542"/>
    <lineage>
        <taxon>Eukaryota</taxon>
        <taxon>Sar</taxon>
        <taxon>Stramenopiles</taxon>
        <taxon>Ochrophyta</taxon>
        <taxon>Bolidophyceae</taxon>
        <taxon>Parmales</taxon>
        <taxon>Triparmaceae</taxon>
        <taxon>Triparma</taxon>
    </lineage>
</organism>
<dbReference type="EMBL" id="BRXX01000488">
    <property type="protein sequence ID" value="GMI14045.1"/>
    <property type="molecule type" value="Genomic_DNA"/>
</dbReference>
<name>A0A9W7KWQ6_9STRA</name>
<evidence type="ECO:0000313" key="2">
    <source>
        <dbReference type="Proteomes" id="UP001165160"/>
    </source>
</evidence>
<reference evidence="2" key="1">
    <citation type="journal article" date="2023" name="Commun. Biol.">
        <title>Genome analysis of Parmales, the sister group of diatoms, reveals the evolutionary specialization of diatoms from phago-mixotrophs to photoautotrophs.</title>
        <authorList>
            <person name="Ban H."/>
            <person name="Sato S."/>
            <person name="Yoshikawa S."/>
            <person name="Yamada K."/>
            <person name="Nakamura Y."/>
            <person name="Ichinomiya M."/>
            <person name="Sato N."/>
            <person name="Blanc-Mathieu R."/>
            <person name="Endo H."/>
            <person name="Kuwata A."/>
            <person name="Ogata H."/>
        </authorList>
    </citation>
    <scope>NUCLEOTIDE SEQUENCE [LARGE SCALE GENOMIC DNA]</scope>
    <source>
        <strain evidence="2">NIES 3699</strain>
    </source>
</reference>
<dbReference type="Proteomes" id="UP001165160">
    <property type="component" value="Unassembled WGS sequence"/>
</dbReference>
<sequence length="150" mass="17417">MNPNFNRSLFWKPKTGRSHNASCWRSSKIWNVNDANLRTKDDERYLVWLKCIHPIYLPFSEITEWICVDLIEKYENNIVERPAWMSGSSSFEFVKRVSELYSWRGEDVEIVDAALVKLFGVGGEDLERGVTGQLTFIKKGRGEVEPDKAQ</sequence>
<comment type="caution">
    <text evidence="1">The sequence shown here is derived from an EMBL/GenBank/DDBJ whole genome shotgun (WGS) entry which is preliminary data.</text>
</comment>
<evidence type="ECO:0000313" key="1">
    <source>
        <dbReference type="EMBL" id="GMI14045.1"/>
    </source>
</evidence>
<proteinExistence type="predicted"/>
<accession>A0A9W7KWQ6</accession>